<feature type="signal peptide" evidence="1">
    <location>
        <begin position="1"/>
        <end position="33"/>
    </location>
</feature>
<feature type="domain" description="Ricin B lectin" evidence="2">
    <location>
        <begin position="78"/>
        <end position="157"/>
    </location>
</feature>
<evidence type="ECO:0000313" key="4">
    <source>
        <dbReference type="Proteomes" id="UP000622245"/>
    </source>
</evidence>
<dbReference type="Proteomes" id="UP000622245">
    <property type="component" value="Unassembled WGS sequence"/>
</dbReference>
<dbReference type="EMBL" id="JAEVHL010000007">
    <property type="protein sequence ID" value="MBM0274519.1"/>
    <property type="molecule type" value="Genomic_DNA"/>
</dbReference>
<protein>
    <submittedName>
        <fullName evidence="3">RICIN domain-containing protein</fullName>
    </submittedName>
</protein>
<dbReference type="PROSITE" id="PS50231">
    <property type="entry name" value="RICIN_B_LECTIN"/>
    <property type="match status" value="1"/>
</dbReference>
<keyword evidence="1" id="KW-0732">Signal</keyword>
<dbReference type="SUPFAM" id="SSF50370">
    <property type="entry name" value="Ricin B-like lectins"/>
    <property type="match status" value="1"/>
</dbReference>
<sequence>MYVSLSRRLIACIAVVALATVGTVLCLSAPASAAVSKAFAIGIWGPNEQRVLAPQGTTDGSRVGVVPYVPDGNAAADSQRWKFQFTSTLPYTPPRHMYQIIHVKTGLCLGMTGTGGPEVQLRSCTASGVSRSWYTAPPKYGEGFWLINNERGRCLDGLKSDGIAVVDTCYNLPSGNWPGEHWILRTGPFECATPGTVLCTRPSQPVHGLMDTWQQPAITYSGTTASSMINSVDWKTLDSQGIDSRLDGFEFGWESLYSGGLAEDNAYWVEYDGVSYEYYNLSGMPGASDADGRAHTYMVMPGENSQLALYIDFNFAANTTKAESTRIGESSGGLYAQTIEAASFAGSFEHRMQMLDGNHVWRRPWVAETSTREIYPCGAPRNAPATGGPNTPPRCLDATAVAKAGTNPATVDYFKLSKPSLQSAQNPPSSARGIEVGDIYNGVDQRLLAECMASDPSRCMNSVPGLAECIAAHSVCNTTAKQARGGRHGVSKTTITEQQALALTRKSVVVPVGSLLASVKARTIPAQAYVNARGVSALSGAEGDVILVSGAGPVQGLLGRQTGLYHGYRLAFDSASGSLLHACLGATCSDIS</sequence>
<evidence type="ECO:0000313" key="3">
    <source>
        <dbReference type="EMBL" id="MBM0274519.1"/>
    </source>
</evidence>
<dbReference type="InterPro" id="IPR000772">
    <property type="entry name" value="Ricin_B_lectin"/>
</dbReference>
<evidence type="ECO:0000259" key="2">
    <source>
        <dbReference type="Pfam" id="PF14200"/>
    </source>
</evidence>
<dbReference type="InterPro" id="IPR035992">
    <property type="entry name" value="Ricin_B-like_lectins"/>
</dbReference>
<organism evidence="3 4">
    <name type="scientific">Micromonospora tarensis</name>
    <dbReference type="NCBI Taxonomy" id="2806100"/>
    <lineage>
        <taxon>Bacteria</taxon>
        <taxon>Bacillati</taxon>
        <taxon>Actinomycetota</taxon>
        <taxon>Actinomycetes</taxon>
        <taxon>Micromonosporales</taxon>
        <taxon>Micromonosporaceae</taxon>
        <taxon>Micromonospora</taxon>
    </lineage>
</organism>
<evidence type="ECO:0000256" key="1">
    <source>
        <dbReference type="SAM" id="SignalP"/>
    </source>
</evidence>
<dbReference type="Pfam" id="PF14200">
    <property type="entry name" value="RicinB_lectin_2"/>
    <property type="match status" value="1"/>
</dbReference>
<reference evidence="3 4" key="1">
    <citation type="submission" date="2021-01" db="EMBL/GenBank/DDBJ databases">
        <title>Draft genome sequence of Micromonospora sp. strain STR1s_6.</title>
        <authorList>
            <person name="Karlyshev A."/>
            <person name="Jawad R."/>
        </authorList>
    </citation>
    <scope>NUCLEOTIDE SEQUENCE [LARGE SCALE GENOMIC DNA]</scope>
    <source>
        <strain evidence="3 4">STR1S-6</strain>
    </source>
</reference>
<name>A0ABS1YAU3_9ACTN</name>
<gene>
    <name evidence="3" type="ORF">JM949_03065</name>
</gene>
<keyword evidence="4" id="KW-1185">Reference proteome</keyword>
<dbReference type="CDD" id="cd00161">
    <property type="entry name" value="beta-trefoil_Ricin-like"/>
    <property type="match status" value="1"/>
</dbReference>
<accession>A0ABS1YAU3</accession>
<proteinExistence type="predicted"/>
<feature type="chain" id="PRO_5046502432" evidence="1">
    <location>
        <begin position="34"/>
        <end position="592"/>
    </location>
</feature>
<dbReference type="Gene3D" id="2.80.10.50">
    <property type="match status" value="1"/>
</dbReference>
<comment type="caution">
    <text evidence="3">The sequence shown here is derived from an EMBL/GenBank/DDBJ whole genome shotgun (WGS) entry which is preliminary data.</text>
</comment>